<dbReference type="STRING" id="669874.A0A1E4TR39"/>
<dbReference type="OrthoDB" id="298012at2759"/>
<feature type="domain" description="D-isomer specific 2-hydroxyacid dehydrogenase NAD-binding" evidence="5">
    <location>
        <begin position="167"/>
        <end position="323"/>
    </location>
</feature>
<keyword evidence="1 3" id="KW-0560">Oxidoreductase</keyword>
<keyword evidence="2" id="KW-0520">NAD</keyword>
<dbReference type="Pfam" id="PF00389">
    <property type="entry name" value="2-Hacid_dh"/>
    <property type="match status" value="1"/>
</dbReference>
<dbReference type="InterPro" id="IPR050223">
    <property type="entry name" value="D-isomer_2-hydroxyacid_DH"/>
</dbReference>
<dbReference type="AlphaFoldDB" id="A0A1E4TR39"/>
<gene>
    <name evidence="6" type="ORF">PACTADRAFT_44939</name>
</gene>
<dbReference type="GO" id="GO:0016618">
    <property type="term" value="F:hydroxypyruvate reductase [NAD(P)H] activity"/>
    <property type="evidence" value="ECO:0007669"/>
    <property type="project" value="TreeGrafter"/>
</dbReference>
<dbReference type="Proteomes" id="UP000094236">
    <property type="component" value="Unassembled WGS sequence"/>
</dbReference>
<evidence type="ECO:0000313" key="6">
    <source>
        <dbReference type="EMBL" id="ODV94138.1"/>
    </source>
</evidence>
<evidence type="ECO:0000256" key="3">
    <source>
        <dbReference type="RuleBase" id="RU003719"/>
    </source>
</evidence>
<feature type="domain" description="D-isomer specific 2-hydroxyacid dehydrogenase catalytic" evidence="4">
    <location>
        <begin position="29"/>
        <end position="356"/>
    </location>
</feature>
<dbReference type="InterPro" id="IPR006140">
    <property type="entry name" value="D-isomer_DH_NAD-bd"/>
</dbReference>
<accession>A0A1E4TR39</accession>
<evidence type="ECO:0000256" key="2">
    <source>
        <dbReference type="ARBA" id="ARBA00023027"/>
    </source>
</evidence>
<evidence type="ECO:0008006" key="8">
    <source>
        <dbReference type="Google" id="ProtNLM"/>
    </source>
</evidence>
<dbReference type="InterPro" id="IPR036291">
    <property type="entry name" value="NAD(P)-bd_dom_sf"/>
</dbReference>
<protein>
    <recommendedName>
        <fullName evidence="8">D-isomer specific 2-hydroxyacid dehydrogenase NAD-binding domain-containing protein</fullName>
    </recommendedName>
</protein>
<name>A0A1E4TR39_PACTA</name>
<dbReference type="Gene3D" id="3.40.50.720">
    <property type="entry name" value="NAD(P)-binding Rossmann-like Domain"/>
    <property type="match status" value="2"/>
</dbReference>
<dbReference type="InterPro" id="IPR006139">
    <property type="entry name" value="D-isomer_2_OHA_DH_cat_dom"/>
</dbReference>
<dbReference type="GO" id="GO:0051287">
    <property type="term" value="F:NAD binding"/>
    <property type="evidence" value="ECO:0007669"/>
    <property type="project" value="InterPro"/>
</dbReference>
<reference evidence="7" key="1">
    <citation type="submission" date="2016-05" db="EMBL/GenBank/DDBJ databases">
        <title>Comparative genomics of biotechnologically important yeasts.</title>
        <authorList>
            <consortium name="DOE Joint Genome Institute"/>
            <person name="Riley R."/>
            <person name="Haridas S."/>
            <person name="Wolfe K.H."/>
            <person name="Lopes M.R."/>
            <person name="Hittinger C.T."/>
            <person name="Goker M."/>
            <person name="Salamov A."/>
            <person name="Wisecaver J."/>
            <person name="Long T.M."/>
            <person name="Aerts A.L."/>
            <person name="Barry K."/>
            <person name="Choi C."/>
            <person name="Clum A."/>
            <person name="Coughlan A.Y."/>
            <person name="Deshpande S."/>
            <person name="Douglass A.P."/>
            <person name="Hanson S.J."/>
            <person name="Klenk H.-P."/>
            <person name="Labutti K."/>
            <person name="Lapidus A."/>
            <person name="Lindquist E."/>
            <person name="Lipzen A."/>
            <person name="Meier-Kolthoff J.P."/>
            <person name="Ohm R.A."/>
            <person name="Otillar R.P."/>
            <person name="Pangilinan J."/>
            <person name="Peng Y."/>
            <person name="Rokas A."/>
            <person name="Rosa C.A."/>
            <person name="Scheuner C."/>
            <person name="Sibirny A.A."/>
            <person name="Slot J.C."/>
            <person name="Stielow J.B."/>
            <person name="Sun H."/>
            <person name="Kurtzman C.P."/>
            <person name="Blackwell M."/>
            <person name="Grigoriev I.V."/>
            <person name="Jeffries T.W."/>
        </authorList>
    </citation>
    <scope>NUCLEOTIDE SEQUENCE [LARGE SCALE GENOMIC DNA]</scope>
    <source>
        <strain evidence="7">NRRL Y-2460</strain>
    </source>
</reference>
<organism evidence="6 7">
    <name type="scientific">Pachysolen tannophilus NRRL Y-2460</name>
    <dbReference type="NCBI Taxonomy" id="669874"/>
    <lineage>
        <taxon>Eukaryota</taxon>
        <taxon>Fungi</taxon>
        <taxon>Dikarya</taxon>
        <taxon>Ascomycota</taxon>
        <taxon>Saccharomycotina</taxon>
        <taxon>Pichiomycetes</taxon>
        <taxon>Pachysolenaceae</taxon>
        <taxon>Pachysolen</taxon>
    </lineage>
</organism>
<dbReference type="Pfam" id="PF02826">
    <property type="entry name" value="2-Hacid_dh_C"/>
    <property type="match status" value="1"/>
</dbReference>
<dbReference type="SUPFAM" id="SSF52283">
    <property type="entry name" value="Formate/glycerate dehydrogenase catalytic domain-like"/>
    <property type="match status" value="1"/>
</dbReference>
<evidence type="ECO:0000259" key="4">
    <source>
        <dbReference type="Pfam" id="PF00389"/>
    </source>
</evidence>
<dbReference type="PANTHER" id="PTHR10996:SF178">
    <property type="entry name" value="2-HYDROXYACID DEHYDROGENASE YGL185C-RELATED"/>
    <property type="match status" value="1"/>
</dbReference>
<proteinExistence type="inferred from homology"/>
<dbReference type="GO" id="GO:0005829">
    <property type="term" value="C:cytosol"/>
    <property type="evidence" value="ECO:0007669"/>
    <property type="project" value="TreeGrafter"/>
</dbReference>
<evidence type="ECO:0000256" key="1">
    <source>
        <dbReference type="ARBA" id="ARBA00023002"/>
    </source>
</evidence>
<evidence type="ECO:0000259" key="5">
    <source>
        <dbReference type="Pfam" id="PF02826"/>
    </source>
</evidence>
<comment type="similarity">
    <text evidence="3">Belongs to the D-isomer specific 2-hydroxyacid dehydrogenase family.</text>
</comment>
<dbReference type="PANTHER" id="PTHR10996">
    <property type="entry name" value="2-HYDROXYACID DEHYDROGENASE-RELATED"/>
    <property type="match status" value="1"/>
</dbReference>
<evidence type="ECO:0000313" key="7">
    <source>
        <dbReference type="Proteomes" id="UP000094236"/>
    </source>
</evidence>
<dbReference type="EMBL" id="KV454016">
    <property type="protein sequence ID" value="ODV94138.1"/>
    <property type="molecule type" value="Genomic_DNA"/>
</dbReference>
<dbReference type="PROSITE" id="PS00671">
    <property type="entry name" value="D_2_HYDROXYACID_DH_3"/>
    <property type="match status" value="1"/>
</dbReference>
<keyword evidence="7" id="KW-1185">Reference proteome</keyword>
<dbReference type="SUPFAM" id="SSF51735">
    <property type="entry name" value="NAD(P)-binding Rossmann-fold domains"/>
    <property type="match status" value="1"/>
</dbReference>
<sequence length="356" mass="40120">MSITKPKVLFLGDLNEDLIEYKEFKQKFDCIFTTLTTREQLVKDFQTKYSNIQAIYGSWLGFHLIGGFNKELIENAPLNLKIITVCSVGYDGYDIESMTNKGIILTNTPSIGADHVADTVLYFTLSSFRFFQNFQNELKFTKNTIKSRIKLQQNNHLNENNYAFGHIINKNFKINSPKDKNVIIVGFGNIGIKIAKRLFSIGMKINYVKRNKLSKLQELNLGFPVNFFPNLKEAAPIADLIILALPGSPETRHMLNKNIIDLLPTNSRIINVGRGSIINEKDLIEALENGKISFAGLDVFENEPQVPQALLNKENVICTPHIAGSTVENFDESAIYCLKNIENVLLQGKNPSSKVN</sequence>
<dbReference type="InterPro" id="IPR029753">
    <property type="entry name" value="D-isomer_DH_CS"/>
</dbReference>
<dbReference type="GO" id="GO:0030267">
    <property type="term" value="F:glyoxylate reductase (NADPH) activity"/>
    <property type="evidence" value="ECO:0007669"/>
    <property type="project" value="TreeGrafter"/>
</dbReference>